<evidence type="ECO:0000256" key="4">
    <source>
        <dbReference type="ARBA" id="ARBA00022598"/>
    </source>
</evidence>
<keyword evidence="5" id="KW-0547">Nucleotide-binding</keyword>
<protein>
    <recommendedName>
        <fullName evidence="3">lipoate--protein ligase</fullName>
        <ecNumber evidence="3">6.3.1.20</ecNumber>
    </recommendedName>
</protein>
<comment type="catalytic activity">
    <reaction evidence="7">
        <text>L-lysyl-[lipoyl-carrier protein] + (R)-lipoate + ATP = N(6)-[(R)-lipoyl]-L-lysyl-[lipoyl-carrier protein] + AMP + diphosphate + H(+)</text>
        <dbReference type="Rhea" id="RHEA:49288"/>
        <dbReference type="Rhea" id="RHEA-COMP:10500"/>
        <dbReference type="Rhea" id="RHEA-COMP:10502"/>
        <dbReference type="ChEBI" id="CHEBI:15378"/>
        <dbReference type="ChEBI" id="CHEBI:29969"/>
        <dbReference type="ChEBI" id="CHEBI:30616"/>
        <dbReference type="ChEBI" id="CHEBI:33019"/>
        <dbReference type="ChEBI" id="CHEBI:83088"/>
        <dbReference type="ChEBI" id="CHEBI:83099"/>
        <dbReference type="ChEBI" id="CHEBI:456215"/>
        <dbReference type="EC" id="6.3.1.20"/>
    </reaction>
</comment>
<evidence type="ECO:0000256" key="5">
    <source>
        <dbReference type="ARBA" id="ARBA00022741"/>
    </source>
</evidence>
<evidence type="ECO:0000256" key="2">
    <source>
        <dbReference type="ARBA" id="ARBA00005124"/>
    </source>
</evidence>
<name>A0A9J6QZ36_9FIRM</name>
<dbReference type="InterPro" id="IPR019491">
    <property type="entry name" value="Lipoate_protein_ligase_C"/>
</dbReference>
<dbReference type="InterPro" id="IPR045864">
    <property type="entry name" value="aa-tRNA-synth_II/BPL/LPL"/>
</dbReference>
<feature type="domain" description="BPL/LPL catalytic" evidence="8">
    <location>
        <begin position="30"/>
        <end position="213"/>
    </location>
</feature>
<dbReference type="EC" id="6.3.1.20" evidence="3"/>
<dbReference type="PANTHER" id="PTHR12561">
    <property type="entry name" value="LIPOATE-PROTEIN LIGASE"/>
    <property type="match status" value="1"/>
</dbReference>
<dbReference type="GO" id="GO:0017118">
    <property type="term" value="F:lipoyltransferase activity"/>
    <property type="evidence" value="ECO:0007669"/>
    <property type="project" value="TreeGrafter"/>
</dbReference>
<dbReference type="NCBIfam" id="TIGR00545">
    <property type="entry name" value="lipoyltrans"/>
    <property type="match status" value="1"/>
</dbReference>
<dbReference type="SUPFAM" id="SSF82649">
    <property type="entry name" value="SufE/NifU"/>
    <property type="match status" value="1"/>
</dbReference>
<dbReference type="GO" id="GO:0005524">
    <property type="term" value="F:ATP binding"/>
    <property type="evidence" value="ECO:0007669"/>
    <property type="project" value="UniProtKB-KW"/>
</dbReference>
<dbReference type="Gene3D" id="3.30.390.50">
    <property type="entry name" value="CO dehydrogenase flavoprotein, C-terminal domain"/>
    <property type="match status" value="1"/>
</dbReference>
<comment type="caution">
    <text evidence="9">The sequence shown here is derived from an EMBL/GenBank/DDBJ whole genome shotgun (WGS) entry which is preliminary data.</text>
</comment>
<dbReference type="RefSeq" id="WP_253019398.1">
    <property type="nucleotide sequence ID" value="NZ_JAOSHN010000013.1"/>
</dbReference>
<dbReference type="PANTHER" id="PTHR12561:SF3">
    <property type="entry name" value="LIPOYLTRANSFERASE 1, MITOCHONDRIAL"/>
    <property type="match status" value="1"/>
</dbReference>
<gene>
    <name evidence="9" type="ORF">OBO34_20690</name>
</gene>
<dbReference type="Pfam" id="PF10437">
    <property type="entry name" value="Lip_prot_lig_C"/>
    <property type="match status" value="1"/>
</dbReference>
<dbReference type="InterPro" id="IPR004562">
    <property type="entry name" value="LipoylTrfase_LipoateP_Ligase"/>
</dbReference>
<dbReference type="GO" id="GO:0016979">
    <property type="term" value="F:lipoate-protein ligase activity"/>
    <property type="evidence" value="ECO:0007669"/>
    <property type="project" value="UniProtKB-EC"/>
</dbReference>
<dbReference type="Gene3D" id="3.30.930.10">
    <property type="entry name" value="Bira Bifunctional Protein, Domain 2"/>
    <property type="match status" value="1"/>
</dbReference>
<dbReference type="EMBL" id="JAOSHN010000013">
    <property type="protein sequence ID" value="MCU7380735.1"/>
    <property type="molecule type" value="Genomic_DNA"/>
</dbReference>
<organism evidence="9 10">
    <name type="scientific">Hominibacterium faecale</name>
    <dbReference type="NCBI Taxonomy" id="2839743"/>
    <lineage>
        <taxon>Bacteria</taxon>
        <taxon>Bacillati</taxon>
        <taxon>Bacillota</taxon>
        <taxon>Clostridia</taxon>
        <taxon>Peptostreptococcales</taxon>
        <taxon>Anaerovoracaceae</taxon>
        <taxon>Hominibacterium</taxon>
    </lineage>
</organism>
<proteinExistence type="predicted"/>
<dbReference type="InterPro" id="IPR004143">
    <property type="entry name" value="BPL_LPL_catalytic"/>
</dbReference>
<accession>A0A9J6QZ36</accession>
<sequence>MINRISHIESVSTDPRQNLALEEALFFHCAEDECILYLWQNQNTVVIGKNQNAWKECDVNKLEAEGGVLVRRMSGGGAVYHDTGNLNFTFLCCKENYDVDRQLEVIICALKKFGIDAKKTGRNDITVHGQKISGNAFYERGRRCYHHGTIMMDVDMEKLSRYLTVSKQKLQSKGIDSVKSRVTNLKSHAAGITAATLKLRLIEAFEEVYGKSAEPLAQEALDQAQIAELTHKYGSWDWTLGRKIDFQYEISRMFDLGQLALQIRVNGGMIEDINVFSDFMDPNIAEGIAAGLTGLRHDKHQVDDALKKISAGSRSGVYGEAGEAVMEEIFSWIAEAV</sequence>
<keyword evidence="6" id="KW-0067">ATP-binding</keyword>
<evidence type="ECO:0000256" key="3">
    <source>
        <dbReference type="ARBA" id="ARBA00012367"/>
    </source>
</evidence>
<dbReference type="GO" id="GO:0005737">
    <property type="term" value="C:cytoplasm"/>
    <property type="evidence" value="ECO:0007669"/>
    <property type="project" value="TreeGrafter"/>
</dbReference>
<dbReference type="PROSITE" id="PS51733">
    <property type="entry name" value="BPL_LPL_CATALYTIC"/>
    <property type="match status" value="1"/>
</dbReference>
<dbReference type="SUPFAM" id="SSF55681">
    <property type="entry name" value="Class II aaRS and biotin synthetases"/>
    <property type="match status" value="1"/>
</dbReference>
<dbReference type="GO" id="GO:0009249">
    <property type="term" value="P:protein lipoylation"/>
    <property type="evidence" value="ECO:0007669"/>
    <property type="project" value="InterPro"/>
</dbReference>
<dbReference type="Pfam" id="PF21948">
    <property type="entry name" value="LplA-B_cat"/>
    <property type="match status" value="1"/>
</dbReference>
<dbReference type="AlphaFoldDB" id="A0A9J6QZ36"/>
<evidence type="ECO:0000313" key="10">
    <source>
        <dbReference type="Proteomes" id="UP001065549"/>
    </source>
</evidence>
<comment type="pathway">
    <text evidence="2">Protein modification; protein lipoylation via exogenous pathway; protein N(6)-(lipoyl)lysine from lipoate: step 1/2.</text>
</comment>
<evidence type="ECO:0000259" key="8">
    <source>
        <dbReference type="PROSITE" id="PS51733"/>
    </source>
</evidence>
<keyword evidence="10" id="KW-1185">Reference proteome</keyword>
<evidence type="ECO:0000256" key="6">
    <source>
        <dbReference type="ARBA" id="ARBA00022840"/>
    </source>
</evidence>
<reference evidence="9" key="1">
    <citation type="submission" date="2022-09" db="EMBL/GenBank/DDBJ databases">
        <title>Culturomic study of gut microbiota in children with autism spectrum disorder.</title>
        <authorList>
            <person name="Efimov B.A."/>
            <person name="Chaplin A.V."/>
            <person name="Sokolova S.R."/>
            <person name="Pikina A.P."/>
            <person name="Korzhanova M."/>
            <person name="Belova V."/>
            <person name="Korostin D."/>
        </authorList>
    </citation>
    <scope>NUCLEOTIDE SEQUENCE</scope>
    <source>
        <strain evidence="9">ASD5510</strain>
    </source>
</reference>
<comment type="pathway">
    <text evidence="1">Protein modification; protein lipoylation via exogenous pathway; protein N(6)-(lipoyl)lysine from lipoate: step 2/2.</text>
</comment>
<dbReference type="Proteomes" id="UP001065549">
    <property type="component" value="Unassembled WGS sequence"/>
</dbReference>
<evidence type="ECO:0000313" key="9">
    <source>
        <dbReference type="EMBL" id="MCU7380735.1"/>
    </source>
</evidence>
<evidence type="ECO:0000256" key="1">
    <source>
        <dbReference type="ARBA" id="ARBA00005085"/>
    </source>
</evidence>
<dbReference type="CDD" id="cd16443">
    <property type="entry name" value="LplA"/>
    <property type="match status" value="1"/>
</dbReference>
<evidence type="ECO:0000256" key="7">
    <source>
        <dbReference type="ARBA" id="ARBA00048037"/>
    </source>
</evidence>
<keyword evidence="4 9" id="KW-0436">Ligase</keyword>